<evidence type="ECO:0000256" key="1">
    <source>
        <dbReference type="ARBA" id="ARBA00007317"/>
    </source>
</evidence>
<dbReference type="SUPFAM" id="SSF47005">
    <property type="entry name" value="Peripheral subunit-binding domain of 2-oxo acid dehydrogenase complex"/>
    <property type="match status" value="1"/>
</dbReference>
<dbReference type="Pfam" id="PF02817">
    <property type="entry name" value="E3_binding"/>
    <property type="match status" value="1"/>
</dbReference>
<dbReference type="PATRIC" id="fig|1476583.3.peg.3505"/>
<sequence length="515" mass="52691">MKMERIAPLAKILAEANGIDWRHLDGSGESGMIVEQDILNYLSRVMSGEEEPPSTPVDAPPPEWTGTELPAGAGLLAPGMPSMDMLSSAGVDSDLAALVGQPQAQVAQAAPASLDDDLEFELEEDEDPLAAAPAEMPTAFQPAPVQPVAVQADLAAPVAEVAPAPRPAPEVVPPAPRLEESTPLPSVAASVGRPDVVPAARPEPVAAQAPAAGGVMAGLGSLLSRLYQQPAAQPAPAPTPAPAEPVQPAPMPAASMPVAPVPAVPETPLTAQAPEVVAPEVLAPELPAAELPATEVHDVTEVTEEELALLVPAATPEPAPAPSQTPEQMPAPQMPAPAAEAVEEPEAPAPAPLPLVAGERPREAVWFGTYLRRDANLAPATELRRQLAAALGQEVPLALLVARAAQRYADSLGLDTVAVQDLAANRARTVQPGSLRDALSALATDHEGTSGLLVTDAGALDLDDLHLPHTVTLSVGRVQDGCAALSLNGDVDAAQAARFLANVAGTLEEPIILVI</sequence>
<feature type="region of interest" description="Disordered" evidence="2">
    <location>
        <begin position="315"/>
        <end position="338"/>
    </location>
</feature>
<proteinExistence type="inferred from homology"/>
<evidence type="ECO:0000256" key="2">
    <source>
        <dbReference type="SAM" id="MobiDB-lite"/>
    </source>
</evidence>
<dbReference type="Gene3D" id="4.10.320.10">
    <property type="entry name" value="E3-binding domain"/>
    <property type="match status" value="1"/>
</dbReference>
<dbReference type="eggNOG" id="COG0508">
    <property type="taxonomic scope" value="Bacteria"/>
</dbReference>
<dbReference type="InterPro" id="IPR036625">
    <property type="entry name" value="E3-bd_dom_sf"/>
</dbReference>
<accession>A0A016QL36</accession>
<keyword evidence="5" id="KW-1185">Reference proteome</keyword>
<name>A0A016QL36_9DEIO</name>
<reference evidence="4 5" key="1">
    <citation type="submission" date="2014-03" db="EMBL/GenBank/DDBJ databases">
        <title>Draft genome sequence of Deinococcus phoenicis 1P10ME.</title>
        <authorList>
            <person name="Stepanov V.G."/>
            <person name="Vaishampayan P."/>
            <person name="Venkateswaran K."/>
            <person name="Fox G.E."/>
        </authorList>
    </citation>
    <scope>NUCLEOTIDE SEQUENCE [LARGE SCALE GENOMIC DNA]</scope>
    <source>
        <strain evidence="4 5">1P10ME</strain>
    </source>
</reference>
<comment type="similarity">
    <text evidence="1">Belongs to the 2-oxoacid dehydrogenase family.</text>
</comment>
<comment type="caution">
    <text evidence="4">The sequence shown here is derived from an EMBL/GenBank/DDBJ whole genome shotgun (WGS) entry which is preliminary data.</text>
</comment>
<dbReference type="Proteomes" id="UP000020492">
    <property type="component" value="Unassembled WGS sequence"/>
</dbReference>
<dbReference type="InterPro" id="IPR004167">
    <property type="entry name" value="PSBD"/>
</dbReference>
<feature type="domain" description="Peripheral subunit-binding (PSBD)" evidence="3">
    <location>
        <begin position="6"/>
        <end position="39"/>
    </location>
</feature>
<dbReference type="GO" id="GO:0016746">
    <property type="term" value="F:acyltransferase activity"/>
    <property type="evidence" value="ECO:0007669"/>
    <property type="project" value="InterPro"/>
</dbReference>
<evidence type="ECO:0000313" key="4">
    <source>
        <dbReference type="EMBL" id="EYB66557.1"/>
    </source>
</evidence>
<organism evidence="4 5">
    <name type="scientific">Deinococcus phoenicis</name>
    <dbReference type="NCBI Taxonomy" id="1476583"/>
    <lineage>
        <taxon>Bacteria</taxon>
        <taxon>Thermotogati</taxon>
        <taxon>Deinococcota</taxon>
        <taxon>Deinococci</taxon>
        <taxon>Deinococcales</taxon>
        <taxon>Deinococcaceae</taxon>
        <taxon>Deinococcus</taxon>
    </lineage>
</organism>
<evidence type="ECO:0000313" key="5">
    <source>
        <dbReference type="Proteomes" id="UP000020492"/>
    </source>
</evidence>
<dbReference type="AlphaFoldDB" id="A0A016QL36"/>
<gene>
    <name evidence="4" type="ORF">DEIPH_ctg103orf0096</name>
</gene>
<feature type="compositionally biased region" description="Low complexity" evidence="2">
    <location>
        <begin position="326"/>
        <end position="338"/>
    </location>
</feature>
<dbReference type="STRING" id="1476583.DEIPH_ctg103orf0096"/>
<protein>
    <recommendedName>
        <fullName evidence="3">Peripheral subunit-binding (PSBD) domain-containing protein</fullName>
    </recommendedName>
</protein>
<dbReference type="EMBL" id="JHAC01000082">
    <property type="protein sequence ID" value="EYB66557.1"/>
    <property type="molecule type" value="Genomic_DNA"/>
</dbReference>
<evidence type="ECO:0000259" key="3">
    <source>
        <dbReference type="Pfam" id="PF02817"/>
    </source>
</evidence>